<evidence type="ECO:0000313" key="2">
    <source>
        <dbReference type="Proteomes" id="UP001331515"/>
    </source>
</evidence>
<sequence length="96" mass="11147">MYSLWTVMRLRSMQHKLMSRLIIAVVSGRRPTPYQQLKHCSPTPSVLCSWLLDIHSSSKQYKSLISTSILEFPLEKKRISSSTMTWSTRVLHCSIH</sequence>
<dbReference type="Proteomes" id="UP001331515">
    <property type="component" value="Unassembled WGS sequence"/>
</dbReference>
<accession>A0AAN8EBB4</accession>
<comment type="caution">
    <text evidence="1">The sequence shown here is derived from an EMBL/GenBank/DDBJ whole genome shotgun (WGS) entry which is preliminary data.</text>
</comment>
<dbReference type="AlphaFoldDB" id="A0AAN8EBB4"/>
<protein>
    <submittedName>
        <fullName evidence="1">Uncharacterized protein</fullName>
    </submittedName>
</protein>
<name>A0AAN8EBB4_CHAGU</name>
<organism evidence="1 2">
    <name type="scientific">Champsocephalus gunnari</name>
    <name type="common">Mackerel icefish</name>
    <dbReference type="NCBI Taxonomy" id="52237"/>
    <lineage>
        <taxon>Eukaryota</taxon>
        <taxon>Metazoa</taxon>
        <taxon>Chordata</taxon>
        <taxon>Craniata</taxon>
        <taxon>Vertebrata</taxon>
        <taxon>Euteleostomi</taxon>
        <taxon>Actinopterygii</taxon>
        <taxon>Neopterygii</taxon>
        <taxon>Teleostei</taxon>
        <taxon>Neoteleostei</taxon>
        <taxon>Acanthomorphata</taxon>
        <taxon>Eupercaria</taxon>
        <taxon>Perciformes</taxon>
        <taxon>Notothenioidei</taxon>
        <taxon>Channichthyidae</taxon>
        <taxon>Champsocephalus</taxon>
    </lineage>
</organism>
<dbReference type="EMBL" id="JAURVH010001514">
    <property type="protein sequence ID" value="KAK5934275.1"/>
    <property type="molecule type" value="Genomic_DNA"/>
</dbReference>
<evidence type="ECO:0000313" key="1">
    <source>
        <dbReference type="EMBL" id="KAK5934275.1"/>
    </source>
</evidence>
<proteinExistence type="predicted"/>
<gene>
    <name evidence="1" type="ORF">CgunFtcFv8_014688</name>
</gene>
<reference evidence="1 2" key="1">
    <citation type="journal article" date="2023" name="Mol. Biol. Evol.">
        <title>Genomics of Secondarily Temperate Adaptation in the Only Non-Antarctic Icefish.</title>
        <authorList>
            <person name="Rivera-Colon A.G."/>
            <person name="Rayamajhi N."/>
            <person name="Minhas B.F."/>
            <person name="Madrigal G."/>
            <person name="Bilyk K.T."/>
            <person name="Yoon V."/>
            <person name="Hune M."/>
            <person name="Gregory S."/>
            <person name="Cheng C.H.C."/>
            <person name="Catchen J.M."/>
        </authorList>
    </citation>
    <scope>NUCLEOTIDE SEQUENCE [LARGE SCALE GENOMIC DNA]</scope>
    <source>
        <tissue evidence="1">White muscle</tissue>
    </source>
</reference>
<keyword evidence="2" id="KW-1185">Reference proteome</keyword>